<feature type="transmembrane region" description="Helical" evidence="1">
    <location>
        <begin position="62"/>
        <end position="81"/>
    </location>
</feature>
<dbReference type="AlphaFoldDB" id="A0A7T0C3Q9"/>
<dbReference type="Pfam" id="PF07578">
    <property type="entry name" value="LAB_N"/>
    <property type="match status" value="1"/>
</dbReference>
<dbReference type="GO" id="GO:0016020">
    <property type="term" value="C:membrane"/>
    <property type="evidence" value="ECO:0007669"/>
    <property type="project" value="GOC"/>
</dbReference>
<evidence type="ECO:0000313" key="3">
    <source>
        <dbReference type="EMBL" id="QPJ65842.1"/>
    </source>
</evidence>
<keyword evidence="1" id="KW-0472">Membrane</keyword>
<feature type="transmembrane region" description="Helical" evidence="1">
    <location>
        <begin position="6"/>
        <end position="27"/>
    </location>
</feature>
<feature type="transmembrane region" description="Helical" evidence="1">
    <location>
        <begin position="39"/>
        <end position="56"/>
    </location>
</feature>
<keyword evidence="1" id="KW-1133">Transmembrane helix</keyword>
<feature type="domain" description="Lipid A biosynthesis N-terminal" evidence="2">
    <location>
        <begin position="9"/>
        <end position="80"/>
    </location>
</feature>
<keyword evidence="1" id="KW-0812">Transmembrane</keyword>
<dbReference type="GO" id="GO:0008915">
    <property type="term" value="F:lipid-A-disaccharide synthase activity"/>
    <property type="evidence" value="ECO:0007669"/>
    <property type="project" value="InterPro"/>
</dbReference>
<dbReference type="InterPro" id="IPR011499">
    <property type="entry name" value="Lipid_A_biosynth_N"/>
</dbReference>
<name>A0A7T0C3Q9_9BACT</name>
<dbReference type="GO" id="GO:0009245">
    <property type="term" value="P:lipid A biosynthetic process"/>
    <property type="evidence" value="ECO:0007669"/>
    <property type="project" value="InterPro"/>
</dbReference>
<dbReference type="Gene3D" id="1.20.1280.290">
    <property type="match status" value="1"/>
</dbReference>
<evidence type="ECO:0000256" key="1">
    <source>
        <dbReference type="SAM" id="Phobius"/>
    </source>
</evidence>
<protein>
    <submittedName>
        <fullName evidence="3">Lipid A biosynthesis protein</fullName>
    </submittedName>
</protein>
<organism evidence="3 4">
    <name type="scientific">Candidatus Nitrohelix vancouverensis</name>
    <dbReference type="NCBI Taxonomy" id="2705534"/>
    <lineage>
        <taxon>Bacteria</taxon>
        <taxon>Pseudomonadati</taxon>
        <taxon>Nitrospinota/Tectimicrobiota group</taxon>
        <taxon>Nitrospinota</taxon>
        <taxon>Nitrospinia</taxon>
        <taxon>Nitrospinales</taxon>
        <taxon>Nitrospinaceae</taxon>
        <taxon>Candidatus Nitrohelix</taxon>
    </lineage>
</organism>
<accession>A0A7T0C3Q9</accession>
<evidence type="ECO:0000259" key="2">
    <source>
        <dbReference type="SMART" id="SM01259"/>
    </source>
</evidence>
<dbReference type="SMART" id="SM01259">
    <property type="entry name" value="LAB_N"/>
    <property type="match status" value="1"/>
</dbReference>
<proteinExistence type="predicted"/>
<sequence>MTATLWLAVGFMGQALFGARFIIQWIVSEKKGESTIPIAFWYCSIGGSLVLLAYALHRADPVFIVGQSLGSVIYIRNLVLIDRKKKTLQKAGE</sequence>
<dbReference type="KEGG" id="nva:G3M78_10745"/>
<gene>
    <name evidence="3" type="ORF">G3M78_10745</name>
</gene>
<dbReference type="Proteomes" id="UP000594464">
    <property type="component" value="Chromosome"/>
</dbReference>
<dbReference type="EMBL" id="CP048620">
    <property type="protein sequence ID" value="QPJ65842.1"/>
    <property type="molecule type" value="Genomic_DNA"/>
</dbReference>
<evidence type="ECO:0000313" key="4">
    <source>
        <dbReference type="Proteomes" id="UP000594464"/>
    </source>
</evidence>
<reference evidence="4" key="1">
    <citation type="submission" date="2020-02" db="EMBL/GenBank/DDBJ databases">
        <title>Genomic and physiological characterization of two novel Nitrospinaceae genera.</title>
        <authorList>
            <person name="Mueller A.J."/>
            <person name="Jung M.-Y."/>
            <person name="Strachan C.R."/>
            <person name="Herbold C.W."/>
            <person name="Kirkegaard R.H."/>
            <person name="Daims H."/>
        </authorList>
    </citation>
    <scope>NUCLEOTIDE SEQUENCE [LARGE SCALE GENOMIC DNA]</scope>
</reference>